<sequence length="139" mass="16588">MPKIIRILSKDHCYELMGCLVFLRYGLECLFRFYSYGLERKFRPDIFKDFQEETIKDYEAGQLYGLEKFWAFLKYSKTKNMEIDPKLQEHLSKFKRLEDFRVDVSASAFLISFAVCRLEINMASFIMHACTIVLAERHL</sequence>
<reference evidence="1" key="2">
    <citation type="submission" date="2025-09" db="UniProtKB">
        <authorList>
            <consortium name="Ensembl"/>
        </authorList>
    </citation>
    <scope>IDENTIFICATION</scope>
</reference>
<name>A0A671KM57_9TELE</name>
<keyword evidence="2" id="KW-1185">Reference proteome</keyword>
<evidence type="ECO:0000313" key="2">
    <source>
        <dbReference type="Proteomes" id="UP000472260"/>
    </source>
</evidence>
<proteinExistence type="predicted"/>
<dbReference type="GO" id="GO:0000339">
    <property type="term" value="F:RNA cap binding"/>
    <property type="evidence" value="ECO:0007669"/>
    <property type="project" value="InterPro"/>
</dbReference>
<dbReference type="InterPro" id="IPR006607">
    <property type="entry name" value="DM15"/>
</dbReference>
<dbReference type="Ensembl" id="ENSSANT00000009583.1">
    <property type="protein sequence ID" value="ENSSANP00000008949.1"/>
    <property type="gene ID" value="ENSSANG00000005005.1"/>
</dbReference>
<accession>A0A671KM57</accession>
<protein>
    <submittedName>
        <fullName evidence="1">Uncharacterized protein</fullName>
    </submittedName>
</protein>
<dbReference type="Proteomes" id="UP000472260">
    <property type="component" value="Unassembled WGS sequence"/>
</dbReference>
<evidence type="ECO:0000313" key="1">
    <source>
        <dbReference type="Ensembl" id="ENSSANP00000008949.1"/>
    </source>
</evidence>
<dbReference type="AlphaFoldDB" id="A0A671KM57"/>
<organism evidence="1 2">
    <name type="scientific">Sinocyclocheilus anshuiensis</name>
    <dbReference type="NCBI Taxonomy" id="1608454"/>
    <lineage>
        <taxon>Eukaryota</taxon>
        <taxon>Metazoa</taxon>
        <taxon>Chordata</taxon>
        <taxon>Craniata</taxon>
        <taxon>Vertebrata</taxon>
        <taxon>Euteleostomi</taxon>
        <taxon>Actinopterygii</taxon>
        <taxon>Neopterygii</taxon>
        <taxon>Teleostei</taxon>
        <taxon>Ostariophysi</taxon>
        <taxon>Cypriniformes</taxon>
        <taxon>Cyprinidae</taxon>
        <taxon>Cyprininae</taxon>
        <taxon>Sinocyclocheilus</taxon>
    </lineage>
</organism>
<dbReference type="SMART" id="SM00684">
    <property type="entry name" value="DM15"/>
    <property type="match status" value="2"/>
</dbReference>
<dbReference type="GO" id="GO:0048255">
    <property type="term" value="P:mRNA stabilization"/>
    <property type="evidence" value="ECO:0007669"/>
    <property type="project" value="InterPro"/>
</dbReference>
<dbReference type="Pfam" id="PF21071">
    <property type="entry name" value="LARP1_HEAT"/>
    <property type="match status" value="1"/>
</dbReference>
<reference evidence="1" key="1">
    <citation type="submission" date="2025-08" db="UniProtKB">
        <authorList>
            <consortium name="Ensembl"/>
        </authorList>
    </citation>
    <scope>IDENTIFICATION</scope>
</reference>